<reference evidence="6 7" key="1">
    <citation type="submission" date="2024-04" db="EMBL/GenBank/DDBJ databases">
        <authorList>
            <consortium name="Genoscope - CEA"/>
            <person name="William W."/>
        </authorList>
    </citation>
    <scope>NUCLEOTIDE SEQUENCE [LARGE SCALE GENOMIC DNA]</scope>
</reference>
<evidence type="ECO:0000256" key="3">
    <source>
        <dbReference type="ARBA" id="ARBA00023180"/>
    </source>
</evidence>
<evidence type="ECO:0000256" key="2">
    <source>
        <dbReference type="ARBA" id="ARBA00023157"/>
    </source>
</evidence>
<dbReference type="InterPro" id="IPR016187">
    <property type="entry name" value="CTDL_fold"/>
</dbReference>
<dbReference type="InterPro" id="IPR001304">
    <property type="entry name" value="C-type_lectin-like"/>
</dbReference>
<evidence type="ECO:0000256" key="1">
    <source>
        <dbReference type="ARBA" id="ARBA00022734"/>
    </source>
</evidence>
<feature type="domain" description="C-type lectin" evidence="5">
    <location>
        <begin position="9"/>
        <end position="103"/>
    </location>
</feature>
<dbReference type="InterPro" id="IPR016186">
    <property type="entry name" value="C-type_lectin-like/link_sf"/>
</dbReference>
<evidence type="ECO:0000313" key="6">
    <source>
        <dbReference type="EMBL" id="CAL1529332.1"/>
    </source>
</evidence>
<dbReference type="AlphaFoldDB" id="A0AAV2H6K9"/>
<feature type="region of interest" description="Disordered" evidence="4">
    <location>
        <begin position="113"/>
        <end position="134"/>
    </location>
</feature>
<keyword evidence="3" id="KW-0325">Glycoprotein</keyword>
<dbReference type="SUPFAM" id="SSF56436">
    <property type="entry name" value="C-type lectin-like"/>
    <property type="match status" value="1"/>
</dbReference>
<gene>
    <name evidence="6" type="ORF">GSLYS_00003487001</name>
</gene>
<proteinExistence type="predicted"/>
<sequence length="134" mass="14624">KIYPHQIACESKGGVLAKVTSQTQLNRITALPIAIGKEVWIGASDNKNEGTWVWEDDGTITSELKTLWADGNPMEGTDYNCAQIRNSQISNWLCKAQISFLCMEKDLTTTQDPVISTSTQNDPATTNTAASTTD</sequence>
<dbReference type="InterPro" id="IPR052309">
    <property type="entry name" value="C-type_Lectin_Domain_Fam1"/>
</dbReference>
<dbReference type="Proteomes" id="UP001497497">
    <property type="component" value="Unassembled WGS sequence"/>
</dbReference>
<keyword evidence="7" id="KW-1185">Reference proteome</keyword>
<keyword evidence="2" id="KW-1015">Disulfide bond</keyword>
<dbReference type="PANTHER" id="PTHR46490:SF6">
    <property type="entry name" value="ASIALOGLYCOPROTEIN RECEPTOR 1-LIKE-RELATED"/>
    <property type="match status" value="1"/>
</dbReference>
<dbReference type="Pfam" id="PF00059">
    <property type="entry name" value="Lectin_C"/>
    <property type="match status" value="1"/>
</dbReference>
<feature type="non-terminal residue" evidence="6">
    <location>
        <position position="134"/>
    </location>
</feature>
<comment type="caution">
    <text evidence="6">The sequence shown here is derived from an EMBL/GenBank/DDBJ whole genome shotgun (WGS) entry which is preliminary data.</text>
</comment>
<dbReference type="EMBL" id="CAXITT010000046">
    <property type="protein sequence ID" value="CAL1529332.1"/>
    <property type="molecule type" value="Genomic_DNA"/>
</dbReference>
<dbReference type="PROSITE" id="PS50041">
    <property type="entry name" value="C_TYPE_LECTIN_2"/>
    <property type="match status" value="1"/>
</dbReference>
<dbReference type="PANTHER" id="PTHR46490">
    <property type="entry name" value="C-TYPE LECTIN DOMAIN FAMILY 12 MEMBER A-RELATED"/>
    <property type="match status" value="1"/>
</dbReference>
<organism evidence="6 7">
    <name type="scientific">Lymnaea stagnalis</name>
    <name type="common">Great pond snail</name>
    <name type="synonym">Helix stagnalis</name>
    <dbReference type="NCBI Taxonomy" id="6523"/>
    <lineage>
        <taxon>Eukaryota</taxon>
        <taxon>Metazoa</taxon>
        <taxon>Spiralia</taxon>
        <taxon>Lophotrochozoa</taxon>
        <taxon>Mollusca</taxon>
        <taxon>Gastropoda</taxon>
        <taxon>Heterobranchia</taxon>
        <taxon>Euthyneura</taxon>
        <taxon>Panpulmonata</taxon>
        <taxon>Hygrophila</taxon>
        <taxon>Lymnaeoidea</taxon>
        <taxon>Lymnaeidae</taxon>
        <taxon>Lymnaea</taxon>
    </lineage>
</organism>
<evidence type="ECO:0000256" key="4">
    <source>
        <dbReference type="SAM" id="MobiDB-lite"/>
    </source>
</evidence>
<evidence type="ECO:0000259" key="5">
    <source>
        <dbReference type="PROSITE" id="PS50041"/>
    </source>
</evidence>
<feature type="non-terminal residue" evidence="6">
    <location>
        <position position="1"/>
    </location>
</feature>
<dbReference type="CDD" id="cd00037">
    <property type="entry name" value="CLECT"/>
    <property type="match status" value="1"/>
</dbReference>
<protein>
    <recommendedName>
        <fullName evidence="5">C-type lectin domain-containing protein</fullName>
    </recommendedName>
</protein>
<name>A0AAV2H6K9_LYMST</name>
<accession>A0AAV2H6K9</accession>
<keyword evidence="1" id="KW-0430">Lectin</keyword>
<dbReference type="GO" id="GO:0030246">
    <property type="term" value="F:carbohydrate binding"/>
    <property type="evidence" value="ECO:0007669"/>
    <property type="project" value="UniProtKB-KW"/>
</dbReference>
<dbReference type="Gene3D" id="3.10.100.10">
    <property type="entry name" value="Mannose-Binding Protein A, subunit A"/>
    <property type="match status" value="1"/>
</dbReference>
<evidence type="ECO:0000313" key="7">
    <source>
        <dbReference type="Proteomes" id="UP001497497"/>
    </source>
</evidence>